<gene>
    <name evidence="1" type="ORF">EUV16_21595</name>
</gene>
<organism evidence="1">
    <name type="scientific">Salmonella enterica subsp. enterica serovar Agbeni</name>
    <dbReference type="NCBI Taxonomy" id="1967642"/>
    <lineage>
        <taxon>Bacteria</taxon>
        <taxon>Pseudomonadati</taxon>
        <taxon>Pseudomonadota</taxon>
        <taxon>Gammaproteobacteria</taxon>
        <taxon>Enterobacterales</taxon>
        <taxon>Enterobacteriaceae</taxon>
        <taxon>Salmonella</taxon>
    </lineage>
</organism>
<evidence type="ECO:0000313" key="1">
    <source>
        <dbReference type="EMBL" id="ECB0429252.1"/>
    </source>
</evidence>
<comment type="caution">
    <text evidence="1">The sequence shown here is derived from an EMBL/GenBank/DDBJ whole genome shotgun (WGS) entry which is preliminary data.</text>
</comment>
<dbReference type="EMBL" id="AAHWHN010000028">
    <property type="protein sequence ID" value="ECB0429252.1"/>
    <property type="molecule type" value="Genomic_DNA"/>
</dbReference>
<dbReference type="AlphaFoldDB" id="A0A5X8MSX5"/>
<reference evidence="1" key="1">
    <citation type="submission" date="2019-01" db="EMBL/GenBank/DDBJ databases">
        <authorList>
            <person name="Ashton P.M."/>
            <person name="Dallman T."/>
            <person name="Nair S."/>
            <person name="De Pinna E."/>
            <person name="Peters T."/>
            <person name="Grant K."/>
        </authorList>
    </citation>
    <scope>NUCLEOTIDE SEQUENCE</scope>
    <source>
        <strain evidence="1">559803</strain>
    </source>
</reference>
<accession>A0A5X8MSX5</accession>
<proteinExistence type="predicted"/>
<name>A0A5X8MSX5_SALET</name>
<protein>
    <submittedName>
        <fullName evidence="1">Uncharacterized protein</fullName>
    </submittedName>
</protein>
<sequence>MNDFYDGWPHGFIKKIEQARHLDEVSRTSPLYISNRARIYSTAITWLMTELENRQLFESGLDVERVVKSCLAGDTTVQCEGLRELAAEGCRKMRLAEDVFFFNWLNFVVRIAAGDEESAAHFFDNLVRQAVLVYRLMQQPRETGKMGGHPVNRHKEEALLLAKKYHADNPDVVKTRLVQLVISDLKVKYIDIPHSSTVRKWLTVFYKMN</sequence>